<dbReference type="EMBL" id="BLIR01000001">
    <property type="protein sequence ID" value="GFE37277.1"/>
    <property type="molecule type" value="Genomic_DNA"/>
</dbReference>
<keyword evidence="2" id="KW-1185">Reference proteome</keyword>
<name>A0A640UNC5_9ACTN</name>
<accession>A0A640UNC5</accession>
<dbReference type="OrthoDB" id="3193269at2"/>
<dbReference type="AlphaFoldDB" id="A0A640UNC5"/>
<protein>
    <submittedName>
        <fullName evidence="1">Uncharacterized protein</fullName>
    </submittedName>
</protein>
<evidence type="ECO:0000313" key="1">
    <source>
        <dbReference type="EMBL" id="GFE37277.1"/>
    </source>
</evidence>
<sequence length="396" mass="42870">MVFLMRLSADELHALHLRHELVATLESAEERLDEGGQSSAGEKRAWKYSLPAVARDLLDAGLGGVDMLIEYRLPGVQGPADVLLAGVHPRTREPSYVVAELKQWKRVQAAPNSDGRFSVENLPGKPKKHPAEQTAAFCRKLLESHAELVGHEERLAGLTYLHNAAESDVADLLVYPRTRLSHIFTRDSRGALMRFLRERLAAAPESATAEHLEKPERLEKGELSVRLDGIDAAGQLSWHDGFRLVSDPAAAQRYVLDVVRAAYAAEHKRVLLLAGVSAAQGRHLATASADLLGRAGYTSRMWSGGRVPQSPLCDVLFCDEASLAGAVGHPLPLEGKEGTSAVVAELIRAARVPVIIMLPEGDASGGNTVGTDGLVRNTARALQVRLERIQLDEAFG</sequence>
<proteinExistence type="predicted"/>
<evidence type="ECO:0000313" key="2">
    <source>
        <dbReference type="Proteomes" id="UP000431826"/>
    </source>
</evidence>
<gene>
    <name evidence="1" type="ORF">Stube_19500</name>
</gene>
<reference evidence="1 2" key="1">
    <citation type="submission" date="2019-12" db="EMBL/GenBank/DDBJ databases">
        <title>Whole genome shotgun sequence of Streptomyces tubercidicus NBRC 13090.</title>
        <authorList>
            <person name="Ichikawa N."/>
            <person name="Kimura A."/>
            <person name="Kitahashi Y."/>
            <person name="Komaki H."/>
            <person name="Tamura T."/>
        </authorList>
    </citation>
    <scope>NUCLEOTIDE SEQUENCE [LARGE SCALE GENOMIC DNA]</scope>
    <source>
        <strain evidence="1 2">NBRC 13090</strain>
    </source>
</reference>
<dbReference type="GeneID" id="96283089"/>
<organism evidence="1 2">
    <name type="scientific">Streptomyces tubercidicus</name>
    <dbReference type="NCBI Taxonomy" id="47759"/>
    <lineage>
        <taxon>Bacteria</taxon>
        <taxon>Bacillati</taxon>
        <taxon>Actinomycetota</taxon>
        <taxon>Actinomycetes</taxon>
        <taxon>Kitasatosporales</taxon>
        <taxon>Streptomycetaceae</taxon>
        <taxon>Streptomyces</taxon>
    </lineage>
</organism>
<dbReference type="RefSeq" id="WP_159743381.1">
    <property type="nucleotide sequence ID" value="NZ_BLIR01000001.1"/>
</dbReference>
<dbReference type="Proteomes" id="UP000431826">
    <property type="component" value="Unassembled WGS sequence"/>
</dbReference>
<comment type="caution">
    <text evidence="1">The sequence shown here is derived from an EMBL/GenBank/DDBJ whole genome shotgun (WGS) entry which is preliminary data.</text>
</comment>